<keyword evidence="2" id="KW-1185">Reference proteome</keyword>
<organism evidence="1 2">
    <name type="scientific">Melia azedarach</name>
    <name type="common">Chinaberry tree</name>
    <dbReference type="NCBI Taxonomy" id="155640"/>
    <lineage>
        <taxon>Eukaryota</taxon>
        <taxon>Viridiplantae</taxon>
        <taxon>Streptophyta</taxon>
        <taxon>Embryophyta</taxon>
        <taxon>Tracheophyta</taxon>
        <taxon>Spermatophyta</taxon>
        <taxon>Magnoliopsida</taxon>
        <taxon>eudicotyledons</taxon>
        <taxon>Gunneridae</taxon>
        <taxon>Pentapetalae</taxon>
        <taxon>rosids</taxon>
        <taxon>malvids</taxon>
        <taxon>Sapindales</taxon>
        <taxon>Meliaceae</taxon>
        <taxon>Melia</taxon>
    </lineage>
</organism>
<sequence>MKSRSKSNSKSKSKSKLKPKCLSLVLAEEEEPLALQVYGEIKPLRRSPRLTTPNPIPKPAVNQIPSSSAVRLRKSPRLAKEVPQLSGLSEKKINKISDCLKLVNEITPRKSQRFTGNGNGKIEKSSVKASPKLANEVPQLSGLSQKKINKKSDCLKLVDEITPRRSPRFTVNGKIEKSSIKIKTKTVEASSNNKNKRQKTSSSEASSNNKNKRQKTTSYFIGNPISAEEAQERWGWRYEMKNQRSKRKACTSDDDDEDKIETNVECHYAQASIGECIFDLGDCAYVKGEGTKKHIGRILEFFRTTDGEDYFRVQWFYRAEDTVMREAADFHDRKRLFYSTVMNDNPVDCIISKVDITHIPPRIGLKSNSIPSSDFYFDMEYCVEYSTFQTLLTDNYKIHDLLLPPCIKTIPTTATAACLENVPICGTYKAELALLDLYSGCGGMSSGLCLGTKLSCINLVTRWAVDTDKSACESLKLNHPETQVRNEAAEDFLELLKEWQKLCKRYAINNLERKHQPRSAASRVTGNNENSQSEADVPPDEYEVERLVDICYGDPSKTGERGLKFKVHWKGYSTSEDTWEPIEGLRNCPERIREFVKRGFKSKILPLPGDVDVICGGPPCQGISGYNRFRNIDSPLDDERNRQIVIFMDIVEFLKPKFVLMENVVDILRFDKASLGRYALSRLVHIKYQARLGIMAAGCYGLPQFRLRVFLWGAHPSEKLPQFPLPTHDVIVRYWPPPEFERNTVAYDEDQPRELEKAVLLQDAISDLPAVTNHEVRDEMPYEKHPETEFQRFIRSKKSEMIGSPSNGTARVKNMLYDHRPYLLFEDDYIRVCQIPKRKGANFRDLPGVVVGTDNVARRDPTKEQMLLPSGKPMIPDYALTFEQGKSKRPFARLWWDETVPTVVTFPSLHSMAVLHPEQDRVLTVRECARLQGFPDYYRFCGTVKERYCQVGNAVPFIVARALGYTLAMAFQKQSGDESLMKLPAKFSHSTNLQLAEELFHKADD</sequence>
<dbReference type="EMBL" id="CM051394">
    <property type="protein sequence ID" value="KAJ4728543.1"/>
    <property type="molecule type" value="Genomic_DNA"/>
</dbReference>
<name>A0ACC1YZQ9_MELAZ</name>
<evidence type="ECO:0000313" key="1">
    <source>
        <dbReference type="EMBL" id="KAJ4728543.1"/>
    </source>
</evidence>
<dbReference type="Proteomes" id="UP001164539">
    <property type="component" value="Chromosome 1"/>
</dbReference>
<evidence type="ECO:0000313" key="2">
    <source>
        <dbReference type="Proteomes" id="UP001164539"/>
    </source>
</evidence>
<comment type="caution">
    <text evidence="1">The sequence shown here is derived from an EMBL/GenBank/DDBJ whole genome shotgun (WGS) entry which is preliminary data.</text>
</comment>
<gene>
    <name evidence="1" type="ORF">OWV82_001455</name>
</gene>
<protein>
    <submittedName>
        <fullName evidence="1">Cytosine-specific methyltransferase</fullName>
    </submittedName>
</protein>
<accession>A0ACC1YZQ9</accession>
<reference evidence="1 2" key="1">
    <citation type="journal article" date="2023" name="Science">
        <title>Complex scaffold remodeling in plant triterpene biosynthesis.</title>
        <authorList>
            <person name="De La Pena R."/>
            <person name="Hodgson H."/>
            <person name="Liu J.C."/>
            <person name="Stephenson M.J."/>
            <person name="Martin A.C."/>
            <person name="Owen C."/>
            <person name="Harkess A."/>
            <person name="Leebens-Mack J."/>
            <person name="Jimenez L.E."/>
            <person name="Osbourn A."/>
            <person name="Sattely E.S."/>
        </authorList>
    </citation>
    <scope>NUCLEOTIDE SEQUENCE [LARGE SCALE GENOMIC DNA]</scope>
    <source>
        <strain evidence="2">cv. JPN11</strain>
        <tissue evidence="1">Leaf</tissue>
    </source>
</reference>
<proteinExistence type="predicted"/>
<keyword evidence="1" id="KW-0489">Methyltransferase</keyword>
<keyword evidence="1" id="KW-0808">Transferase</keyword>